<organism evidence="11 12">
    <name type="scientific">Podospora didyma</name>
    <dbReference type="NCBI Taxonomy" id="330526"/>
    <lineage>
        <taxon>Eukaryota</taxon>
        <taxon>Fungi</taxon>
        <taxon>Dikarya</taxon>
        <taxon>Ascomycota</taxon>
        <taxon>Pezizomycotina</taxon>
        <taxon>Sordariomycetes</taxon>
        <taxon>Sordariomycetidae</taxon>
        <taxon>Sordariales</taxon>
        <taxon>Podosporaceae</taxon>
        <taxon>Podospora</taxon>
    </lineage>
</organism>
<dbReference type="SMART" id="SM00563">
    <property type="entry name" value="PlsC"/>
    <property type="match status" value="1"/>
</dbReference>
<dbReference type="GO" id="GO:0016746">
    <property type="term" value="F:acyltransferase activity"/>
    <property type="evidence" value="ECO:0007669"/>
    <property type="project" value="UniProtKB-KW"/>
</dbReference>
<keyword evidence="12" id="KW-1185">Reference proteome</keyword>
<dbReference type="EMBL" id="JAULSW010000009">
    <property type="protein sequence ID" value="KAK3370088.1"/>
    <property type="molecule type" value="Genomic_DNA"/>
</dbReference>
<evidence type="ECO:0000256" key="7">
    <source>
        <dbReference type="ARBA" id="ARBA00023136"/>
    </source>
</evidence>
<evidence type="ECO:0000259" key="10">
    <source>
        <dbReference type="SMART" id="SM00563"/>
    </source>
</evidence>
<keyword evidence="8 11" id="KW-0012">Acyltransferase</keyword>
<evidence type="ECO:0000256" key="5">
    <source>
        <dbReference type="ARBA" id="ARBA00022989"/>
    </source>
</evidence>
<reference evidence="11" key="1">
    <citation type="journal article" date="2023" name="Mol. Phylogenet. Evol.">
        <title>Genome-scale phylogeny and comparative genomics of the fungal order Sordariales.</title>
        <authorList>
            <person name="Hensen N."/>
            <person name="Bonometti L."/>
            <person name="Westerberg I."/>
            <person name="Brannstrom I.O."/>
            <person name="Guillou S."/>
            <person name="Cros-Aarteil S."/>
            <person name="Calhoun S."/>
            <person name="Haridas S."/>
            <person name="Kuo A."/>
            <person name="Mondo S."/>
            <person name="Pangilinan J."/>
            <person name="Riley R."/>
            <person name="LaButti K."/>
            <person name="Andreopoulos B."/>
            <person name="Lipzen A."/>
            <person name="Chen C."/>
            <person name="Yan M."/>
            <person name="Daum C."/>
            <person name="Ng V."/>
            <person name="Clum A."/>
            <person name="Steindorff A."/>
            <person name="Ohm R.A."/>
            <person name="Martin F."/>
            <person name="Silar P."/>
            <person name="Natvig D.O."/>
            <person name="Lalanne C."/>
            <person name="Gautier V."/>
            <person name="Ament-Velasquez S.L."/>
            <person name="Kruys A."/>
            <person name="Hutchinson M.I."/>
            <person name="Powell A.J."/>
            <person name="Barry K."/>
            <person name="Miller A.N."/>
            <person name="Grigoriev I.V."/>
            <person name="Debuchy R."/>
            <person name="Gladieux P."/>
            <person name="Hiltunen Thoren M."/>
            <person name="Johannesson H."/>
        </authorList>
    </citation>
    <scope>NUCLEOTIDE SEQUENCE</scope>
    <source>
        <strain evidence="11">CBS 232.78</strain>
    </source>
</reference>
<evidence type="ECO:0000256" key="2">
    <source>
        <dbReference type="ARBA" id="ARBA00008655"/>
    </source>
</evidence>
<dbReference type="PANTHER" id="PTHR23063:SF60">
    <property type="entry name" value="LYSOPHOSPHATIDIC ACID:OLEOYL-COA ACYLTRANSFERASE 1"/>
    <property type="match status" value="1"/>
</dbReference>
<evidence type="ECO:0000256" key="9">
    <source>
        <dbReference type="SAM" id="Phobius"/>
    </source>
</evidence>
<dbReference type="AlphaFoldDB" id="A0AAE0K4T3"/>
<comment type="similarity">
    <text evidence="2">Belongs to the 1-acyl-sn-glycerol-3-phosphate acyltransferase family.</text>
</comment>
<evidence type="ECO:0000256" key="4">
    <source>
        <dbReference type="ARBA" id="ARBA00022692"/>
    </source>
</evidence>
<keyword evidence="6" id="KW-0443">Lipid metabolism</keyword>
<evidence type="ECO:0000256" key="8">
    <source>
        <dbReference type="ARBA" id="ARBA00023315"/>
    </source>
</evidence>
<comment type="caution">
    <text evidence="11">The sequence shown here is derived from an EMBL/GenBank/DDBJ whole genome shotgun (WGS) entry which is preliminary data.</text>
</comment>
<accession>A0AAE0K4T3</accession>
<protein>
    <submittedName>
        <fullName evidence="11">Acyltransferase</fullName>
    </submittedName>
</protein>
<name>A0AAE0K4T3_9PEZI</name>
<sequence>MEKFSQFRDKGSGISPFMPTSTPASALFSAVHVFLFLFRLPLFLSYVGLYFLFLHNLPLPVVARKLLLWGVMGIPGIWWVDLQLDGVKRGALSQQPPSRVPHARSVVAANFTSPLDALYLAAVFDPVFTISYPHTRKVRRIGLFRAIGMALAPLACSPSPEDSSSSGGGLTDLNTLLDRYPGRVIAVFPECGTTNGKGILPLSPSLLGVPADVAIFPVSLRYTPPNVTTPVPGLAAGASFLWKLLSRPTHCIRIRIAEGMYNTTRATTNGASVSASAASSSSSSAAGAAAVAAGGDVMLEERRLLDRVAEALARLGRAKRVGLTLQDKKAFVEAWKRGRK</sequence>
<evidence type="ECO:0000313" key="11">
    <source>
        <dbReference type="EMBL" id="KAK3370088.1"/>
    </source>
</evidence>
<dbReference type="GO" id="GO:0006629">
    <property type="term" value="P:lipid metabolic process"/>
    <property type="evidence" value="ECO:0007669"/>
    <property type="project" value="UniProtKB-KW"/>
</dbReference>
<proteinExistence type="inferred from homology"/>
<reference evidence="11" key="2">
    <citation type="submission" date="2023-06" db="EMBL/GenBank/DDBJ databases">
        <authorList>
            <consortium name="Lawrence Berkeley National Laboratory"/>
            <person name="Haridas S."/>
            <person name="Hensen N."/>
            <person name="Bonometti L."/>
            <person name="Westerberg I."/>
            <person name="Brannstrom I.O."/>
            <person name="Guillou S."/>
            <person name="Cros-Aarteil S."/>
            <person name="Calhoun S."/>
            <person name="Kuo A."/>
            <person name="Mondo S."/>
            <person name="Pangilinan J."/>
            <person name="Riley R."/>
            <person name="LaButti K."/>
            <person name="Andreopoulos B."/>
            <person name="Lipzen A."/>
            <person name="Chen C."/>
            <person name="Yanf M."/>
            <person name="Daum C."/>
            <person name="Ng V."/>
            <person name="Clum A."/>
            <person name="Steindorff A."/>
            <person name="Ohm R."/>
            <person name="Martin F."/>
            <person name="Silar P."/>
            <person name="Natvig D."/>
            <person name="Lalanne C."/>
            <person name="Gautier V."/>
            <person name="Ament-velasquez S.L."/>
            <person name="Kruys A."/>
            <person name="Hutchinson M.I."/>
            <person name="Powell A.J."/>
            <person name="Barry K."/>
            <person name="Miller A.N."/>
            <person name="Grigoriev I.V."/>
            <person name="Debuchy R."/>
            <person name="Gladieux P."/>
            <person name="Thoren M.H."/>
            <person name="Johannesson H."/>
        </authorList>
    </citation>
    <scope>NUCLEOTIDE SEQUENCE</scope>
    <source>
        <strain evidence="11">CBS 232.78</strain>
    </source>
</reference>
<dbReference type="GO" id="GO:0016020">
    <property type="term" value="C:membrane"/>
    <property type="evidence" value="ECO:0007669"/>
    <property type="project" value="UniProtKB-SubCell"/>
</dbReference>
<feature type="transmembrane region" description="Helical" evidence="9">
    <location>
        <begin position="66"/>
        <end position="84"/>
    </location>
</feature>
<evidence type="ECO:0000313" key="12">
    <source>
        <dbReference type="Proteomes" id="UP001285441"/>
    </source>
</evidence>
<keyword evidence="4 9" id="KW-0812">Transmembrane</keyword>
<evidence type="ECO:0000256" key="3">
    <source>
        <dbReference type="ARBA" id="ARBA00022679"/>
    </source>
</evidence>
<feature type="transmembrane region" description="Helical" evidence="9">
    <location>
        <begin position="26"/>
        <end position="54"/>
    </location>
</feature>
<dbReference type="InterPro" id="IPR002123">
    <property type="entry name" value="Plipid/glycerol_acylTrfase"/>
</dbReference>
<comment type="subcellular location">
    <subcellularLocation>
        <location evidence="1">Membrane</location>
    </subcellularLocation>
</comment>
<feature type="domain" description="Phospholipid/glycerol acyltransferase" evidence="10">
    <location>
        <begin position="105"/>
        <end position="223"/>
    </location>
</feature>
<dbReference type="Proteomes" id="UP001285441">
    <property type="component" value="Unassembled WGS sequence"/>
</dbReference>
<dbReference type="PANTHER" id="PTHR23063">
    <property type="entry name" value="PHOSPHOLIPID ACYLTRANSFERASE"/>
    <property type="match status" value="1"/>
</dbReference>
<keyword evidence="5 9" id="KW-1133">Transmembrane helix</keyword>
<evidence type="ECO:0000256" key="1">
    <source>
        <dbReference type="ARBA" id="ARBA00004370"/>
    </source>
</evidence>
<keyword evidence="7 9" id="KW-0472">Membrane</keyword>
<gene>
    <name evidence="11" type="ORF">B0H63DRAFT_307146</name>
</gene>
<evidence type="ECO:0000256" key="6">
    <source>
        <dbReference type="ARBA" id="ARBA00023098"/>
    </source>
</evidence>
<keyword evidence="3" id="KW-0808">Transferase</keyword>